<dbReference type="SUPFAM" id="SSF48366">
    <property type="entry name" value="Ras GEF"/>
    <property type="match status" value="1"/>
</dbReference>
<dbReference type="SMART" id="SM00229">
    <property type="entry name" value="RasGEFN"/>
    <property type="match status" value="1"/>
</dbReference>
<dbReference type="GO" id="GO:0007265">
    <property type="term" value="P:Ras protein signal transduction"/>
    <property type="evidence" value="ECO:0007669"/>
    <property type="project" value="TreeGrafter"/>
</dbReference>
<reference evidence="6" key="1">
    <citation type="submission" date="2022-07" db="EMBL/GenBank/DDBJ databases">
        <title>Chromosome-level genome of Muraenolepis orangiensis.</title>
        <authorList>
            <person name="Kim J."/>
        </authorList>
    </citation>
    <scope>NUCLEOTIDE SEQUENCE</scope>
    <source>
        <strain evidence="6">KU_S4_2022</strain>
        <tissue evidence="6">Muscle</tissue>
    </source>
</reference>
<dbReference type="Gene3D" id="3.10.20.90">
    <property type="entry name" value="Phosphatidylinositol 3-kinase Catalytic Subunit, Chain A, domain 1"/>
    <property type="match status" value="1"/>
</dbReference>
<feature type="domain" description="Ras-GEF" evidence="4">
    <location>
        <begin position="364"/>
        <end position="599"/>
    </location>
</feature>
<feature type="compositionally biased region" description="Low complexity" evidence="3">
    <location>
        <begin position="67"/>
        <end position="77"/>
    </location>
</feature>
<evidence type="ECO:0000256" key="3">
    <source>
        <dbReference type="SAM" id="MobiDB-lite"/>
    </source>
</evidence>
<dbReference type="SMART" id="SM00147">
    <property type="entry name" value="RasGEF"/>
    <property type="match status" value="1"/>
</dbReference>
<dbReference type="PROSITE" id="PS00720">
    <property type="entry name" value="RASGEF"/>
    <property type="match status" value="1"/>
</dbReference>
<dbReference type="Pfam" id="PF00618">
    <property type="entry name" value="RasGEF_N"/>
    <property type="match status" value="1"/>
</dbReference>
<dbReference type="InterPro" id="IPR036964">
    <property type="entry name" value="RASGEF_cat_dom_sf"/>
</dbReference>
<dbReference type="Proteomes" id="UP001148018">
    <property type="component" value="Unassembled WGS sequence"/>
</dbReference>
<evidence type="ECO:0000313" key="6">
    <source>
        <dbReference type="EMBL" id="KAJ3597931.1"/>
    </source>
</evidence>
<comment type="caution">
    <text evidence="6">The sequence shown here is derived from an EMBL/GenBank/DDBJ whole genome shotgun (WGS) entry which is preliminary data.</text>
</comment>
<dbReference type="InterPro" id="IPR008937">
    <property type="entry name" value="Ras-like_GEF"/>
</dbReference>
<evidence type="ECO:0008006" key="8">
    <source>
        <dbReference type="Google" id="ProtNLM"/>
    </source>
</evidence>
<gene>
    <name evidence="6" type="ORF">NHX12_001447</name>
</gene>
<dbReference type="InterPro" id="IPR029071">
    <property type="entry name" value="Ubiquitin-like_domsf"/>
</dbReference>
<name>A0A9Q0E241_9TELE</name>
<evidence type="ECO:0000259" key="4">
    <source>
        <dbReference type="PROSITE" id="PS50009"/>
    </source>
</evidence>
<feature type="region of interest" description="Disordered" evidence="3">
    <location>
        <begin position="20"/>
        <end position="49"/>
    </location>
</feature>
<dbReference type="InterPro" id="IPR019804">
    <property type="entry name" value="Ras_G-nucl-exch_fac_CS"/>
</dbReference>
<dbReference type="PANTHER" id="PTHR23113:SF26">
    <property type="entry name" value="RAP GUANINE NUCLEOTIDE EXCHANGE FACTOR 5"/>
    <property type="match status" value="1"/>
</dbReference>
<dbReference type="EMBL" id="JANIIK010000109">
    <property type="protein sequence ID" value="KAJ3597931.1"/>
    <property type="molecule type" value="Genomic_DNA"/>
</dbReference>
<sequence>MNLLGEGVQGRLLHAALVEQEEYEGSEESSSTSTTCSRGTQAPAGPTFDVPYFRYIDEEEGVEAGEEWSNSSRSLSSTEEDSAVMSCDRDAMGSRTPDKILEQLLDHVTLGGPQETTMGKESDALLDDFLLTYLVFMSTSDLCQALLGQYPSTSTASPAPHKSYWISDYQSLNSKPTYLSKHHRGNEDVKDALDKKRKVLHLVIQWTALCRDFLWADEHVKVFIKNLYRYVLDDLHEHPSLEKDLSESKTISQEPQRESKEVLCHVHLNMVSYLSVRTRAGVAAQGLLEAVAKRVDVPAEDLVLVAITYTGGRRLLQPQDRLHSDWLSASRRLHVCKKDLSEIMNPFTDNGLVQQRTVCMLSMNTWEVAVALTNFAWTIFESIHKQELVSFTFSRHASSHHTVALTLMLQRFNEVQLWVSTEVLLCPTLCKRVELIKKFIKIASHCKAQRNTNCLFAVIMGLNTAAVTRLSQTWERVPGRFKKLFSELETITDPSFNHKAYRDSFRKMKGPKIPFLPLLLKDITFIHEGNKTFLDNRVNFEKLHMIADTVRQIRQCQNDHLGSYIIQKNSPEVRVYIDYLHIIDNQQTLFELSHRLEPRA</sequence>
<dbReference type="Gene3D" id="1.20.870.10">
    <property type="entry name" value="Son of sevenless (SoS) protein Chain: S domain 1"/>
    <property type="match status" value="1"/>
</dbReference>
<evidence type="ECO:0000256" key="1">
    <source>
        <dbReference type="ARBA" id="ARBA00022658"/>
    </source>
</evidence>
<dbReference type="InterPro" id="IPR001895">
    <property type="entry name" value="RASGEF_cat_dom"/>
</dbReference>
<feature type="domain" description="N-terminal Ras-GEF" evidence="5">
    <location>
        <begin position="88"/>
        <end position="253"/>
    </location>
</feature>
<dbReference type="OrthoDB" id="21144at2759"/>
<dbReference type="SUPFAM" id="SSF54236">
    <property type="entry name" value="Ubiquitin-like"/>
    <property type="match status" value="1"/>
</dbReference>
<organism evidence="6 7">
    <name type="scientific">Muraenolepis orangiensis</name>
    <name type="common">Patagonian moray cod</name>
    <dbReference type="NCBI Taxonomy" id="630683"/>
    <lineage>
        <taxon>Eukaryota</taxon>
        <taxon>Metazoa</taxon>
        <taxon>Chordata</taxon>
        <taxon>Craniata</taxon>
        <taxon>Vertebrata</taxon>
        <taxon>Euteleostomi</taxon>
        <taxon>Actinopterygii</taxon>
        <taxon>Neopterygii</taxon>
        <taxon>Teleostei</taxon>
        <taxon>Neoteleostei</taxon>
        <taxon>Acanthomorphata</taxon>
        <taxon>Zeiogadaria</taxon>
        <taxon>Gadariae</taxon>
        <taxon>Gadiformes</taxon>
        <taxon>Muraenolepidoidei</taxon>
        <taxon>Muraenolepididae</taxon>
        <taxon>Muraenolepis</taxon>
    </lineage>
</organism>
<accession>A0A9Q0E241</accession>
<dbReference type="InterPro" id="IPR000651">
    <property type="entry name" value="Ras-like_Gua-exchang_fac_N"/>
</dbReference>
<protein>
    <recommendedName>
        <fullName evidence="8">Rap guanine nucleotide exchange factor 5</fullName>
    </recommendedName>
</protein>
<dbReference type="AlphaFoldDB" id="A0A9Q0E241"/>
<keyword evidence="7" id="KW-1185">Reference proteome</keyword>
<evidence type="ECO:0000259" key="5">
    <source>
        <dbReference type="PROSITE" id="PS50212"/>
    </source>
</evidence>
<dbReference type="PANTHER" id="PTHR23113">
    <property type="entry name" value="GUANINE NUCLEOTIDE EXCHANGE FACTOR"/>
    <property type="match status" value="1"/>
</dbReference>
<dbReference type="GO" id="GO:0005886">
    <property type="term" value="C:plasma membrane"/>
    <property type="evidence" value="ECO:0007669"/>
    <property type="project" value="TreeGrafter"/>
</dbReference>
<evidence type="ECO:0000313" key="7">
    <source>
        <dbReference type="Proteomes" id="UP001148018"/>
    </source>
</evidence>
<dbReference type="InterPro" id="IPR023578">
    <property type="entry name" value="Ras_GEF_dom_sf"/>
</dbReference>
<keyword evidence="1 2" id="KW-0344">Guanine-nucleotide releasing factor</keyword>
<proteinExistence type="predicted"/>
<dbReference type="CDD" id="cd00155">
    <property type="entry name" value="RasGEF"/>
    <property type="match status" value="1"/>
</dbReference>
<dbReference type="PROSITE" id="PS50009">
    <property type="entry name" value="RASGEF_CAT"/>
    <property type="match status" value="1"/>
</dbReference>
<dbReference type="GO" id="GO:0005085">
    <property type="term" value="F:guanyl-nucleotide exchange factor activity"/>
    <property type="evidence" value="ECO:0007669"/>
    <property type="project" value="UniProtKB-KW"/>
</dbReference>
<dbReference type="Pfam" id="PF00617">
    <property type="entry name" value="RasGEF"/>
    <property type="match status" value="1"/>
</dbReference>
<feature type="region of interest" description="Disordered" evidence="3">
    <location>
        <begin position="63"/>
        <end position="92"/>
    </location>
</feature>
<dbReference type="PROSITE" id="PS50212">
    <property type="entry name" value="RASGEF_NTER"/>
    <property type="match status" value="1"/>
</dbReference>
<dbReference type="Gene3D" id="1.10.840.10">
    <property type="entry name" value="Ras guanine-nucleotide exchange factors catalytic domain"/>
    <property type="match status" value="1"/>
</dbReference>
<evidence type="ECO:0000256" key="2">
    <source>
        <dbReference type="PROSITE-ProRule" id="PRU00168"/>
    </source>
</evidence>
<feature type="compositionally biased region" description="Low complexity" evidence="3">
    <location>
        <begin position="28"/>
        <end position="37"/>
    </location>
</feature>